<comment type="caution">
    <text evidence="1">The sequence shown here is derived from an EMBL/GenBank/DDBJ whole genome shotgun (WGS) entry which is preliminary data.</text>
</comment>
<name>A0ABQ1YIE0_9BACT</name>
<sequence length="262" mass="30021">MGQNQWHANRIVANNFVFRTKEYANVMVGSSMAARLTNKISKDSLPADLYNLSLNGQSLFDGLLILKESGCAPKNLFIETNVLMRNEDPELHSAIFSPVTMNLKKYIKSWRDNYQPIELLYRIRSKKPTNADLLSQVEAPRDEKSYKTMLAVQLEKNNVPLEEKALKKQVEKLKELVLYFQKKGSHVVLFELPVDSSLCYAKQVTQSRAAIREAFVPMKCDFIQVPSCNEYRTTDGTHLDVPSVYTYLHYFRNAIGSFAEPR</sequence>
<reference evidence="2" key="1">
    <citation type="journal article" date="2019" name="Int. J. Syst. Evol. Microbiol.">
        <title>The Global Catalogue of Microorganisms (GCM) 10K type strain sequencing project: providing services to taxonomists for standard genome sequencing and annotation.</title>
        <authorList>
            <consortium name="The Broad Institute Genomics Platform"/>
            <consortium name="The Broad Institute Genome Sequencing Center for Infectious Disease"/>
            <person name="Wu L."/>
            <person name="Ma J."/>
        </authorList>
    </citation>
    <scope>NUCLEOTIDE SEQUENCE [LARGE SCALE GENOMIC DNA]</scope>
    <source>
        <strain evidence="2">CGMCC 1.15288</strain>
    </source>
</reference>
<organism evidence="1 2">
    <name type="scientific">Dyadobacter endophyticus</name>
    <dbReference type="NCBI Taxonomy" id="1749036"/>
    <lineage>
        <taxon>Bacteria</taxon>
        <taxon>Pseudomonadati</taxon>
        <taxon>Bacteroidota</taxon>
        <taxon>Cytophagia</taxon>
        <taxon>Cytophagales</taxon>
        <taxon>Spirosomataceae</taxon>
        <taxon>Dyadobacter</taxon>
    </lineage>
</organism>
<protein>
    <submittedName>
        <fullName evidence="1">Uncharacterized protein</fullName>
    </submittedName>
</protein>
<gene>
    <name evidence="1" type="ORF">GCM10007423_13130</name>
</gene>
<keyword evidence="2" id="KW-1185">Reference proteome</keyword>
<dbReference type="Proteomes" id="UP000600214">
    <property type="component" value="Unassembled WGS sequence"/>
</dbReference>
<evidence type="ECO:0000313" key="1">
    <source>
        <dbReference type="EMBL" id="GGH27398.1"/>
    </source>
</evidence>
<evidence type="ECO:0000313" key="2">
    <source>
        <dbReference type="Proteomes" id="UP000600214"/>
    </source>
</evidence>
<dbReference type="EMBL" id="BMIA01000001">
    <property type="protein sequence ID" value="GGH27398.1"/>
    <property type="molecule type" value="Genomic_DNA"/>
</dbReference>
<accession>A0ABQ1YIE0</accession>
<proteinExistence type="predicted"/>